<accession>A0A921B3K2</accession>
<keyword evidence="1" id="KW-0808">Transferase</keyword>
<dbReference type="InterPro" id="IPR011004">
    <property type="entry name" value="Trimer_LpxA-like_sf"/>
</dbReference>
<dbReference type="Pfam" id="PF00132">
    <property type="entry name" value="Hexapep"/>
    <property type="match status" value="1"/>
</dbReference>
<dbReference type="InterPro" id="IPR051159">
    <property type="entry name" value="Hexapeptide_acetyltransf"/>
</dbReference>
<proteinExistence type="predicted"/>
<dbReference type="Gene3D" id="2.160.10.10">
    <property type="entry name" value="Hexapeptide repeat proteins"/>
    <property type="match status" value="1"/>
</dbReference>
<protein>
    <submittedName>
        <fullName evidence="1">Acyltransferase</fullName>
    </submittedName>
</protein>
<organism evidence="1 2">
    <name type="scientific">Lapidilactobacillus dextrinicus</name>
    <dbReference type="NCBI Taxonomy" id="51664"/>
    <lineage>
        <taxon>Bacteria</taxon>
        <taxon>Bacillati</taxon>
        <taxon>Bacillota</taxon>
        <taxon>Bacilli</taxon>
        <taxon>Lactobacillales</taxon>
        <taxon>Lactobacillaceae</taxon>
        <taxon>Lapidilactobacillus</taxon>
    </lineage>
</organism>
<name>A0A921B3K2_9LACO</name>
<dbReference type="EMBL" id="DYXY01000123">
    <property type="protein sequence ID" value="HJE15395.1"/>
    <property type="molecule type" value="Genomic_DNA"/>
</dbReference>
<dbReference type="SUPFAM" id="SSF51161">
    <property type="entry name" value="Trimeric LpxA-like enzymes"/>
    <property type="match status" value="1"/>
</dbReference>
<dbReference type="InterPro" id="IPR001451">
    <property type="entry name" value="Hexapep"/>
</dbReference>
<gene>
    <name evidence="1" type="ORF">K8W17_04895</name>
</gene>
<dbReference type="GO" id="GO:0016746">
    <property type="term" value="F:acyltransferase activity"/>
    <property type="evidence" value="ECO:0007669"/>
    <property type="project" value="UniProtKB-KW"/>
</dbReference>
<dbReference type="PANTHER" id="PTHR23416">
    <property type="entry name" value="SIALIC ACID SYNTHASE-RELATED"/>
    <property type="match status" value="1"/>
</dbReference>
<reference evidence="1" key="1">
    <citation type="journal article" date="2021" name="PeerJ">
        <title>Extensive microbial diversity within the chicken gut microbiome revealed by metagenomics and culture.</title>
        <authorList>
            <person name="Gilroy R."/>
            <person name="Ravi A."/>
            <person name="Getino M."/>
            <person name="Pursley I."/>
            <person name="Horton D.L."/>
            <person name="Alikhan N.F."/>
            <person name="Baker D."/>
            <person name="Gharbi K."/>
            <person name="Hall N."/>
            <person name="Watson M."/>
            <person name="Adriaenssens E.M."/>
            <person name="Foster-Nyarko E."/>
            <person name="Jarju S."/>
            <person name="Secka A."/>
            <person name="Antonio M."/>
            <person name="Oren A."/>
            <person name="Chaudhuri R.R."/>
            <person name="La Ragione R."/>
            <person name="Hildebrand F."/>
            <person name="Pallen M.J."/>
        </authorList>
    </citation>
    <scope>NUCLEOTIDE SEQUENCE</scope>
    <source>
        <strain evidence="1">CHK173-2119</strain>
    </source>
</reference>
<dbReference type="AlphaFoldDB" id="A0A921B3K2"/>
<comment type="caution">
    <text evidence="1">The sequence shown here is derived from an EMBL/GenBank/DDBJ whole genome shotgun (WGS) entry which is preliminary data.</text>
</comment>
<evidence type="ECO:0000313" key="1">
    <source>
        <dbReference type="EMBL" id="HJE15395.1"/>
    </source>
</evidence>
<evidence type="ECO:0000313" key="2">
    <source>
        <dbReference type="Proteomes" id="UP000774947"/>
    </source>
</evidence>
<sequence length="167" mass="18196">MLNWLCRRVLFSWGILHNPLKRKIINLTNSKIGSEIYYKAGSKIYNTGYFELGDRCFVSRDCSFITGTDAFPDCKIIIGQDVAIGLETSFNCATHEIGSPKRRAGALKMASIIVGDGVWFGTRVTVLAGVTIGSGCIIGAGSIVNKDCEPNCLYAGVPARLIKRLDE</sequence>
<reference evidence="1" key="2">
    <citation type="submission" date="2021-09" db="EMBL/GenBank/DDBJ databases">
        <authorList>
            <person name="Gilroy R."/>
        </authorList>
    </citation>
    <scope>NUCLEOTIDE SEQUENCE</scope>
    <source>
        <strain evidence="1">CHK173-2119</strain>
    </source>
</reference>
<dbReference type="CDD" id="cd04647">
    <property type="entry name" value="LbH_MAT_like"/>
    <property type="match status" value="1"/>
</dbReference>
<keyword evidence="1" id="KW-0012">Acyltransferase</keyword>
<dbReference type="Proteomes" id="UP000774947">
    <property type="component" value="Unassembled WGS sequence"/>
</dbReference>